<dbReference type="InterPro" id="IPR036770">
    <property type="entry name" value="Ankyrin_rpt-contain_sf"/>
</dbReference>
<reference evidence="1 2" key="1">
    <citation type="journal article" date="2024" name="Commun. Biol.">
        <title>Comparative genomic analysis of thermophilic fungi reveals convergent evolutionary adaptations and gene losses.</title>
        <authorList>
            <person name="Steindorff A.S."/>
            <person name="Aguilar-Pontes M.V."/>
            <person name="Robinson A.J."/>
            <person name="Andreopoulos B."/>
            <person name="LaButti K."/>
            <person name="Kuo A."/>
            <person name="Mondo S."/>
            <person name="Riley R."/>
            <person name="Otillar R."/>
            <person name="Haridas S."/>
            <person name="Lipzen A."/>
            <person name="Grimwood J."/>
            <person name="Schmutz J."/>
            <person name="Clum A."/>
            <person name="Reid I.D."/>
            <person name="Moisan M.C."/>
            <person name="Butler G."/>
            <person name="Nguyen T.T.M."/>
            <person name="Dewar K."/>
            <person name="Conant G."/>
            <person name="Drula E."/>
            <person name="Henrissat B."/>
            <person name="Hansel C."/>
            <person name="Singer S."/>
            <person name="Hutchinson M.I."/>
            <person name="de Vries R.P."/>
            <person name="Natvig D.O."/>
            <person name="Powell A.J."/>
            <person name="Tsang A."/>
            <person name="Grigoriev I.V."/>
        </authorList>
    </citation>
    <scope>NUCLEOTIDE SEQUENCE [LARGE SCALE GENOMIC DNA]</scope>
    <source>
        <strain evidence="1 2">CBS 494.80</strain>
    </source>
</reference>
<gene>
    <name evidence="1" type="ORF">VTL71DRAFT_12630</name>
</gene>
<evidence type="ECO:0000313" key="2">
    <source>
        <dbReference type="Proteomes" id="UP001595075"/>
    </source>
</evidence>
<evidence type="ECO:0008006" key="3">
    <source>
        <dbReference type="Google" id="ProtNLM"/>
    </source>
</evidence>
<evidence type="ECO:0000313" key="1">
    <source>
        <dbReference type="EMBL" id="KAL2071395.1"/>
    </source>
</evidence>
<accession>A0ABR4CNL2</accession>
<keyword evidence="2" id="KW-1185">Reference proteome</keyword>
<comment type="caution">
    <text evidence="1">The sequence shown here is derived from an EMBL/GenBank/DDBJ whole genome shotgun (WGS) entry which is preliminary data.</text>
</comment>
<sequence>MSRGSTTTCPIRPFCMTQLHLWPRSYRARAGARDETQCRPSLSKTYSSRAELDWTVKYAVVRNGQGTCRYQCPTTLTLHNRLYTTCSNTVNRDSLAIQPLYTKICDSALPELSSLTNHPHVLLHTLLTLSITQERIPVIKQLLAITPSPRPDLKRFLCRLDAAFSPMLTALPNPRIRALMVRHGYQKSDRPGTEIDQPLYDAVLGNGDLEALSALLSQGSRPKLAHLRLALKLQPLSVLKILLTHYPVEEPGDCRLLHDVIAEGKLGKPRCLVDVVRLDIDMFPTERAEQDGDGFDLCGVRTGGPNGTPVHEAIRYGRKLILEWLWEWDARTDVGDEDGETAFEVARKEGKKEIVACLPDYKWRNRRFESSRGWFGRGWN</sequence>
<dbReference type="Proteomes" id="UP001595075">
    <property type="component" value="Unassembled WGS sequence"/>
</dbReference>
<organism evidence="1 2">
    <name type="scientific">Oculimacula yallundae</name>
    <dbReference type="NCBI Taxonomy" id="86028"/>
    <lineage>
        <taxon>Eukaryota</taxon>
        <taxon>Fungi</taxon>
        <taxon>Dikarya</taxon>
        <taxon>Ascomycota</taxon>
        <taxon>Pezizomycotina</taxon>
        <taxon>Leotiomycetes</taxon>
        <taxon>Helotiales</taxon>
        <taxon>Ploettnerulaceae</taxon>
        <taxon>Oculimacula</taxon>
    </lineage>
</organism>
<dbReference type="EMBL" id="JAZHXI010000005">
    <property type="protein sequence ID" value="KAL2071395.1"/>
    <property type="molecule type" value="Genomic_DNA"/>
</dbReference>
<name>A0ABR4CNL2_9HELO</name>
<dbReference type="Gene3D" id="1.25.40.20">
    <property type="entry name" value="Ankyrin repeat-containing domain"/>
    <property type="match status" value="1"/>
</dbReference>
<proteinExistence type="predicted"/>
<protein>
    <recommendedName>
        <fullName evidence="3">Ankyrin</fullName>
    </recommendedName>
</protein>
<dbReference type="SUPFAM" id="SSF48403">
    <property type="entry name" value="Ankyrin repeat"/>
    <property type="match status" value="1"/>
</dbReference>